<dbReference type="InterPro" id="IPR029044">
    <property type="entry name" value="Nucleotide-diphossugar_trans"/>
</dbReference>
<dbReference type="GO" id="GO:0016779">
    <property type="term" value="F:nucleotidyltransferase activity"/>
    <property type="evidence" value="ECO:0007669"/>
    <property type="project" value="UniProtKB-KW"/>
</dbReference>
<evidence type="ECO:0000256" key="2">
    <source>
        <dbReference type="ARBA" id="ARBA00022695"/>
    </source>
</evidence>
<keyword evidence="1 4" id="KW-0808">Transferase</keyword>
<dbReference type="InterPro" id="IPR005835">
    <property type="entry name" value="NTP_transferase_dom"/>
</dbReference>
<dbReference type="Gene3D" id="3.90.550.10">
    <property type="entry name" value="Spore Coat Polysaccharide Biosynthesis Protein SpsA, Chain A"/>
    <property type="match status" value="1"/>
</dbReference>
<accession>A0A0G1WHZ4</accession>
<dbReference type="InterPro" id="IPR050065">
    <property type="entry name" value="GlmU-like"/>
</dbReference>
<organism evidence="4 5">
    <name type="scientific">Candidatus Kaiserbacteria bacterium GW2011_GWA1_50_28</name>
    <dbReference type="NCBI Taxonomy" id="1618668"/>
    <lineage>
        <taxon>Bacteria</taxon>
        <taxon>Candidatus Kaiseribacteriota</taxon>
    </lineage>
</organism>
<sequence>MQCVILAAGRGKRMGSLTDGAPKALLEVSNKTLIEHKLDALPEQIDEVIIVVGYLGSVIHDYLGGSYGDKKLFYEEQDNIVGGTADALWQAKNALSGKFLVMMGDDIYAHEDITRCLVPDDGWALLVQEVDGTHEGGIVVLDKDHHIREVAEGAHEGKGYISANLFVLDTRIFDFPMLPKSAGSNEYGLPQTTLATAQKLGIPFYAVKTSSWVQISTPEDLEKARKMLEKVDKGIKSGSSENSDN</sequence>
<dbReference type="AlphaFoldDB" id="A0A0G1WHZ4"/>
<keyword evidence="2" id="KW-0548">Nucleotidyltransferase</keyword>
<comment type="caution">
    <text evidence="4">The sequence shown here is derived from an EMBL/GenBank/DDBJ whole genome shotgun (WGS) entry which is preliminary data.</text>
</comment>
<dbReference type="SUPFAM" id="SSF53448">
    <property type="entry name" value="Nucleotide-diphospho-sugar transferases"/>
    <property type="match status" value="1"/>
</dbReference>
<dbReference type="Pfam" id="PF00483">
    <property type="entry name" value="NTP_transferase"/>
    <property type="match status" value="1"/>
</dbReference>
<reference evidence="4 5" key="1">
    <citation type="journal article" date="2015" name="Nature">
        <title>rRNA introns, odd ribosomes, and small enigmatic genomes across a large radiation of phyla.</title>
        <authorList>
            <person name="Brown C.T."/>
            <person name="Hug L.A."/>
            <person name="Thomas B.C."/>
            <person name="Sharon I."/>
            <person name="Castelle C.J."/>
            <person name="Singh A."/>
            <person name="Wilkins M.J."/>
            <person name="Williams K.H."/>
            <person name="Banfield J.F."/>
        </authorList>
    </citation>
    <scope>NUCLEOTIDE SEQUENCE [LARGE SCALE GENOMIC DNA]</scope>
</reference>
<protein>
    <submittedName>
        <fullName evidence="4">Glucose-1-phosphate thymidylyltransferase</fullName>
    </submittedName>
</protein>
<evidence type="ECO:0000313" key="5">
    <source>
        <dbReference type="Proteomes" id="UP000034057"/>
    </source>
</evidence>
<evidence type="ECO:0000256" key="1">
    <source>
        <dbReference type="ARBA" id="ARBA00022679"/>
    </source>
</evidence>
<evidence type="ECO:0000313" key="4">
    <source>
        <dbReference type="EMBL" id="KKW18391.1"/>
    </source>
</evidence>
<proteinExistence type="predicted"/>
<dbReference type="EMBL" id="LCQO01000007">
    <property type="protein sequence ID" value="KKW18391.1"/>
    <property type="molecule type" value="Genomic_DNA"/>
</dbReference>
<gene>
    <name evidence="4" type="ORF">UY59_C0007G0005</name>
</gene>
<dbReference type="Proteomes" id="UP000034057">
    <property type="component" value="Unassembled WGS sequence"/>
</dbReference>
<feature type="domain" description="Nucleotidyl transferase" evidence="3">
    <location>
        <begin position="4"/>
        <end position="229"/>
    </location>
</feature>
<evidence type="ECO:0000259" key="3">
    <source>
        <dbReference type="Pfam" id="PF00483"/>
    </source>
</evidence>
<dbReference type="PANTHER" id="PTHR43584">
    <property type="entry name" value="NUCLEOTIDYL TRANSFERASE"/>
    <property type="match status" value="1"/>
</dbReference>
<name>A0A0G1WHZ4_9BACT</name>
<dbReference type="PANTHER" id="PTHR43584:SF8">
    <property type="entry name" value="N-ACETYLMURAMATE ALPHA-1-PHOSPHATE URIDYLYLTRANSFERASE"/>
    <property type="match status" value="1"/>
</dbReference>